<dbReference type="PhylomeDB" id="A0A060TDC3"/>
<dbReference type="GO" id="GO:0000981">
    <property type="term" value="F:DNA-binding transcription factor activity, RNA polymerase II-specific"/>
    <property type="evidence" value="ECO:0007669"/>
    <property type="project" value="InterPro"/>
</dbReference>
<dbReference type="GO" id="GO:0009267">
    <property type="term" value="P:cellular response to starvation"/>
    <property type="evidence" value="ECO:0007669"/>
    <property type="project" value="TreeGrafter"/>
</dbReference>
<dbReference type="SMART" id="SM00066">
    <property type="entry name" value="GAL4"/>
    <property type="match status" value="1"/>
</dbReference>
<evidence type="ECO:0000256" key="2">
    <source>
        <dbReference type="ARBA" id="ARBA00010855"/>
    </source>
</evidence>
<dbReference type="SUPFAM" id="SSF57701">
    <property type="entry name" value="Zn2/Cys6 DNA-binding domain"/>
    <property type="match status" value="1"/>
</dbReference>
<dbReference type="Pfam" id="PF24990">
    <property type="entry name" value="PAS_13"/>
    <property type="match status" value="2"/>
</dbReference>
<evidence type="ECO:0000256" key="7">
    <source>
        <dbReference type="ARBA" id="ARBA00023125"/>
    </source>
</evidence>
<organism evidence="13">
    <name type="scientific">Blastobotrys adeninivorans</name>
    <name type="common">Yeast</name>
    <name type="synonym">Arxula adeninivorans</name>
    <dbReference type="NCBI Taxonomy" id="409370"/>
    <lineage>
        <taxon>Eukaryota</taxon>
        <taxon>Fungi</taxon>
        <taxon>Dikarya</taxon>
        <taxon>Ascomycota</taxon>
        <taxon>Saccharomycotina</taxon>
        <taxon>Dipodascomycetes</taxon>
        <taxon>Dipodascales</taxon>
        <taxon>Trichomonascaceae</taxon>
        <taxon>Blastobotrys</taxon>
    </lineage>
</organism>
<evidence type="ECO:0000256" key="11">
    <source>
        <dbReference type="SAM" id="MobiDB-lite"/>
    </source>
</evidence>
<feature type="region of interest" description="Disordered" evidence="11">
    <location>
        <begin position="116"/>
        <end position="167"/>
    </location>
</feature>
<dbReference type="Pfam" id="PF00172">
    <property type="entry name" value="Zn_clus"/>
    <property type="match status" value="1"/>
</dbReference>
<dbReference type="InterPro" id="IPR001138">
    <property type="entry name" value="Zn2Cys6_DnaBD"/>
</dbReference>
<dbReference type="Gene3D" id="4.10.240.10">
    <property type="entry name" value="Zn(2)-C6 fungal-type DNA-binding domain"/>
    <property type="match status" value="1"/>
</dbReference>
<keyword evidence="3" id="KW-0312">Gluconeogenesis</keyword>
<dbReference type="GO" id="GO:0005634">
    <property type="term" value="C:nucleus"/>
    <property type="evidence" value="ECO:0007669"/>
    <property type="project" value="UniProtKB-SubCell"/>
</dbReference>
<keyword evidence="6" id="KW-0805">Transcription regulation</keyword>
<dbReference type="GO" id="GO:0006094">
    <property type="term" value="P:gluconeogenesis"/>
    <property type="evidence" value="ECO:0007669"/>
    <property type="project" value="UniProtKB-KW"/>
</dbReference>
<evidence type="ECO:0000256" key="5">
    <source>
        <dbReference type="ARBA" id="ARBA00022833"/>
    </source>
</evidence>
<evidence type="ECO:0000256" key="9">
    <source>
        <dbReference type="ARBA" id="ARBA00023163"/>
    </source>
</evidence>
<comment type="subcellular location">
    <subcellularLocation>
        <location evidence="1">Nucleus</location>
    </subcellularLocation>
</comment>
<dbReference type="InterPro" id="IPR036864">
    <property type="entry name" value="Zn2-C6_fun-type_DNA-bd_sf"/>
</dbReference>
<sequence length="425" mass="46263">MASISKPMIYPNSMFRANSPLEFNSPASVSSQGSTMTTSSSYQPRPKRKKTARACIHCQKAHVTCDSGRPCQRCIKKGCQDTCHDGLRKPAKYLIGSAADKSSSPPILNPTAAIQVPQIPDPTPTTNSISSLSAHNASALAATTAPPAAGSVNNSTAGPRGPPQPSDVNLFNYNFGSKAADLEYSALGSMLGTGSDSDMLSQSSLTPPEASPAALLTNLGIRQAQVYADNGADQRRPEDVYSSVTAPFPYTQGYHALIAYLRSRFDKKHLIHMARAMAAYRPSFIATTKTLKEEDLIFMEKCFQRTLLEFEKFIASSGTPTVVWRRTGQIAAVGKEFCILTEWPRERLINDQTFIVEVMDDKSVADYFDVFSRLAFGDSRGVTMTECTLLKPSGEKVPTACTWTVKRDVFDIPMMIIGNFLPILS</sequence>
<dbReference type="CDD" id="cd00130">
    <property type="entry name" value="PAS"/>
    <property type="match status" value="1"/>
</dbReference>
<name>A0A060TDC3_BLAAD</name>
<gene>
    <name evidence="13" type="ORF">GNLVRS02_ARAD1D05434g</name>
</gene>
<evidence type="ECO:0000313" key="13">
    <source>
        <dbReference type="EMBL" id="CDP37171.1"/>
    </source>
</evidence>
<evidence type="ECO:0000256" key="8">
    <source>
        <dbReference type="ARBA" id="ARBA00023159"/>
    </source>
</evidence>
<dbReference type="CDD" id="cd00067">
    <property type="entry name" value="GAL4"/>
    <property type="match status" value="1"/>
</dbReference>
<feature type="region of interest" description="Disordered" evidence="11">
    <location>
        <begin position="24"/>
        <end position="46"/>
    </location>
</feature>
<proteinExistence type="inferred from homology"/>
<keyword evidence="9" id="KW-0804">Transcription</keyword>
<reference evidence="13" key="2">
    <citation type="submission" date="2014-06" db="EMBL/GenBank/DDBJ databases">
        <title>The complete genome of Blastobotrys (Arxula) adeninivorans LS3 - a yeast of biotechnological interest.</title>
        <authorList>
            <person name="Kunze G."/>
            <person name="Gaillardin C."/>
            <person name="Czernicka M."/>
            <person name="Durrens P."/>
            <person name="Martin T."/>
            <person name="Boer E."/>
            <person name="Gabaldon T."/>
            <person name="Cruz J."/>
            <person name="Talla E."/>
            <person name="Marck C."/>
            <person name="Goffeau A."/>
            <person name="Barbe V."/>
            <person name="Baret P."/>
            <person name="Baronian K."/>
            <person name="Beier S."/>
            <person name="Bleykasten C."/>
            <person name="Bode R."/>
            <person name="Casaregola S."/>
            <person name="Despons L."/>
            <person name="Fairhead C."/>
            <person name="Giersberg M."/>
            <person name="Gierski P."/>
            <person name="Hahnel U."/>
            <person name="Hartmann A."/>
            <person name="Jankowska D."/>
            <person name="Jubin C."/>
            <person name="Jung P."/>
            <person name="Lafontaine I."/>
            <person name="Leh-Louis V."/>
            <person name="Lemaire M."/>
            <person name="Marcet-Houben M."/>
            <person name="Mascher M."/>
            <person name="Morel G."/>
            <person name="Richard G.-F."/>
            <person name="Riechen J."/>
            <person name="Sacerdot C."/>
            <person name="Sarkar A."/>
            <person name="Savel G."/>
            <person name="Schacherer J."/>
            <person name="Sherman D."/>
            <person name="Straub M.-L."/>
            <person name="Stein N."/>
            <person name="Thierry A."/>
            <person name="Trautwein-Schult A."/>
            <person name="Westhof E."/>
            <person name="Worch S."/>
            <person name="Dujon B."/>
            <person name="Souciet J.-L."/>
            <person name="Wincker P."/>
            <person name="Scholz U."/>
            <person name="Neuveglise N."/>
        </authorList>
    </citation>
    <scope>NUCLEOTIDE SEQUENCE</scope>
    <source>
        <strain evidence="13">LS3</strain>
    </source>
</reference>
<evidence type="ECO:0000256" key="3">
    <source>
        <dbReference type="ARBA" id="ARBA00022432"/>
    </source>
</evidence>
<dbReference type="InterPro" id="IPR056751">
    <property type="entry name" value="PAS_13"/>
</dbReference>
<protein>
    <submittedName>
        <fullName evidence="13">ARAD1D05434p</fullName>
    </submittedName>
</protein>
<accession>A0A060TDC3</accession>
<feature type="compositionally biased region" description="Low complexity" evidence="11">
    <location>
        <begin position="127"/>
        <end position="151"/>
    </location>
</feature>
<keyword evidence="10" id="KW-0539">Nucleus</keyword>
<dbReference type="EMBL" id="HG937694">
    <property type="protein sequence ID" value="CDP37171.1"/>
    <property type="molecule type" value="Genomic_DNA"/>
</dbReference>
<dbReference type="PANTHER" id="PTHR47659:SF1">
    <property type="entry name" value="TRANSCRIPTION ACTIVATOR OF GLUCONEOGENESIS ERT1"/>
    <property type="match status" value="1"/>
</dbReference>
<keyword evidence="7" id="KW-0238">DNA-binding</keyword>
<evidence type="ECO:0000256" key="10">
    <source>
        <dbReference type="ARBA" id="ARBA00023242"/>
    </source>
</evidence>
<reference evidence="13" key="1">
    <citation type="submission" date="2014-02" db="EMBL/GenBank/DDBJ databases">
        <authorList>
            <person name="Genoscope - CEA"/>
        </authorList>
    </citation>
    <scope>NUCLEOTIDE SEQUENCE</scope>
    <source>
        <strain evidence="13">LS3</strain>
    </source>
</reference>
<dbReference type="PANTHER" id="PTHR47659">
    <property type="entry name" value="ZN(II)2CYS6 TRANSCRIPTION FACTOR (EUROFUNG)-RELATED"/>
    <property type="match status" value="1"/>
</dbReference>
<keyword evidence="5" id="KW-0862">Zinc</keyword>
<dbReference type="GO" id="GO:0000977">
    <property type="term" value="F:RNA polymerase II transcription regulatory region sequence-specific DNA binding"/>
    <property type="evidence" value="ECO:0007669"/>
    <property type="project" value="TreeGrafter"/>
</dbReference>
<feature type="compositionally biased region" description="Low complexity" evidence="11">
    <location>
        <begin position="28"/>
        <end position="41"/>
    </location>
</feature>
<keyword evidence="4" id="KW-0479">Metal-binding</keyword>
<evidence type="ECO:0000256" key="4">
    <source>
        <dbReference type="ARBA" id="ARBA00022723"/>
    </source>
</evidence>
<dbReference type="PROSITE" id="PS50048">
    <property type="entry name" value="ZN2_CY6_FUNGAL_2"/>
    <property type="match status" value="1"/>
</dbReference>
<dbReference type="GO" id="GO:0008270">
    <property type="term" value="F:zinc ion binding"/>
    <property type="evidence" value="ECO:0007669"/>
    <property type="project" value="InterPro"/>
</dbReference>
<comment type="similarity">
    <text evidence="2">Belongs to the ERT1/acuK family.</text>
</comment>
<evidence type="ECO:0000256" key="6">
    <source>
        <dbReference type="ARBA" id="ARBA00023015"/>
    </source>
</evidence>
<dbReference type="InterPro" id="IPR050335">
    <property type="entry name" value="ERT1_acuK_gluconeogen_tf"/>
</dbReference>
<dbReference type="AlphaFoldDB" id="A0A060TDC3"/>
<keyword evidence="8" id="KW-0010">Activator</keyword>
<evidence type="ECO:0000259" key="12">
    <source>
        <dbReference type="PROSITE" id="PS50048"/>
    </source>
</evidence>
<evidence type="ECO:0000256" key="1">
    <source>
        <dbReference type="ARBA" id="ARBA00004123"/>
    </source>
</evidence>
<feature type="domain" description="Zn(2)-C6 fungal-type" evidence="12">
    <location>
        <begin position="54"/>
        <end position="83"/>
    </location>
</feature>
<dbReference type="InterPro" id="IPR000014">
    <property type="entry name" value="PAS"/>
</dbReference>